<sequence>MHPDALAARLACILLGYLFGSFLTAEVVARVVSGKSARQLGTGNPGMANIMAQLGKGAGLLTLAGDTLKTVAACGDGVLCYGTTDRAGVDFICRAWRSAGPITIPHGQGSAAARGLR</sequence>
<evidence type="ECO:0000256" key="1">
    <source>
        <dbReference type="ARBA" id="ARBA00022475"/>
    </source>
</evidence>
<evidence type="ECO:0000256" key="6">
    <source>
        <dbReference type="ARBA" id="ARBA00023098"/>
    </source>
</evidence>
<dbReference type="SMART" id="SM01207">
    <property type="entry name" value="G3P_acyltransf"/>
    <property type="match status" value="1"/>
</dbReference>
<keyword evidence="7 10" id="KW-0472">Membrane</keyword>
<name>K1S150_9ZZZZ</name>
<dbReference type="GO" id="GO:0008654">
    <property type="term" value="P:phospholipid biosynthetic process"/>
    <property type="evidence" value="ECO:0007669"/>
    <property type="project" value="UniProtKB-KW"/>
</dbReference>
<keyword evidence="3" id="KW-0808">Transferase</keyword>
<accession>K1S150</accession>
<dbReference type="PANTHER" id="PTHR30309">
    <property type="entry name" value="INNER MEMBRANE PROTEIN YGIH"/>
    <property type="match status" value="1"/>
</dbReference>
<keyword evidence="9" id="KW-1208">Phospholipid metabolism</keyword>
<dbReference type="AlphaFoldDB" id="K1S150"/>
<keyword evidence="1" id="KW-1003">Cell membrane</keyword>
<comment type="caution">
    <text evidence="11">The sequence shown here is derived from an EMBL/GenBank/DDBJ whole genome shotgun (WGS) entry which is preliminary data.</text>
</comment>
<dbReference type="InterPro" id="IPR003811">
    <property type="entry name" value="G3P_acylTferase_PlsY"/>
</dbReference>
<dbReference type="PANTHER" id="PTHR30309:SF0">
    <property type="entry name" value="GLYCEROL-3-PHOSPHATE ACYLTRANSFERASE-RELATED"/>
    <property type="match status" value="1"/>
</dbReference>
<evidence type="ECO:0000256" key="7">
    <source>
        <dbReference type="ARBA" id="ARBA00023136"/>
    </source>
</evidence>
<evidence type="ECO:0000256" key="9">
    <source>
        <dbReference type="ARBA" id="ARBA00023264"/>
    </source>
</evidence>
<feature type="transmembrane region" description="Helical" evidence="10">
    <location>
        <begin position="6"/>
        <end position="29"/>
    </location>
</feature>
<evidence type="ECO:0000256" key="4">
    <source>
        <dbReference type="ARBA" id="ARBA00022692"/>
    </source>
</evidence>
<dbReference type="EMBL" id="AJWY01010801">
    <property type="protein sequence ID" value="EKC54507.1"/>
    <property type="molecule type" value="Genomic_DNA"/>
</dbReference>
<evidence type="ECO:0000256" key="8">
    <source>
        <dbReference type="ARBA" id="ARBA00023209"/>
    </source>
</evidence>
<keyword evidence="5 10" id="KW-1133">Transmembrane helix</keyword>
<dbReference type="GO" id="GO:0043772">
    <property type="term" value="F:acyl-phosphate glycerol-3-phosphate acyltransferase activity"/>
    <property type="evidence" value="ECO:0007669"/>
    <property type="project" value="InterPro"/>
</dbReference>
<evidence type="ECO:0000256" key="5">
    <source>
        <dbReference type="ARBA" id="ARBA00022989"/>
    </source>
</evidence>
<keyword evidence="6" id="KW-0443">Lipid metabolism</keyword>
<protein>
    <submittedName>
        <fullName evidence="11">Protein containing DUF205</fullName>
    </submittedName>
</protein>
<reference evidence="11" key="1">
    <citation type="journal article" date="2013" name="Environ. Microbiol.">
        <title>Microbiota from the distal guts of lean and obese adolescents exhibit partial functional redundancy besides clear differences in community structure.</title>
        <authorList>
            <person name="Ferrer M."/>
            <person name="Ruiz A."/>
            <person name="Lanza F."/>
            <person name="Haange S.B."/>
            <person name="Oberbach A."/>
            <person name="Till H."/>
            <person name="Bargiela R."/>
            <person name="Campoy C."/>
            <person name="Segura M.T."/>
            <person name="Richter M."/>
            <person name="von Bergen M."/>
            <person name="Seifert J."/>
            <person name="Suarez A."/>
        </authorList>
    </citation>
    <scope>NUCLEOTIDE SEQUENCE</scope>
</reference>
<evidence type="ECO:0000313" key="11">
    <source>
        <dbReference type="EMBL" id="EKC54507.1"/>
    </source>
</evidence>
<gene>
    <name evidence="11" type="ORF">LEA_15818</name>
</gene>
<dbReference type="GO" id="GO:0005886">
    <property type="term" value="C:plasma membrane"/>
    <property type="evidence" value="ECO:0007669"/>
    <property type="project" value="InterPro"/>
</dbReference>
<keyword evidence="8" id="KW-0594">Phospholipid biosynthesis</keyword>
<evidence type="ECO:0000256" key="10">
    <source>
        <dbReference type="SAM" id="Phobius"/>
    </source>
</evidence>
<dbReference type="Pfam" id="PF02660">
    <property type="entry name" value="G3P_acyltransf"/>
    <property type="match status" value="1"/>
</dbReference>
<proteinExistence type="predicted"/>
<keyword evidence="2" id="KW-0444">Lipid biosynthesis</keyword>
<evidence type="ECO:0000256" key="2">
    <source>
        <dbReference type="ARBA" id="ARBA00022516"/>
    </source>
</evidence>
<evidence type="ECO:0000256" key="3">
    <source>
        <dbReference type="ARBA" id="ARBA00022679"/>
    </source>
</evidence>
<organism evidence="11">
    <name type="scientific">human gut metagenome</name>
    <dbReference type="NCBI Taxonomy" id="408170"/>
    <lineage>
        <taxon>unclassified sequences</taxon>
        <taxon>metagenomes</taxon>
        <taxon>organismal metagenomes</taxon>
    </lineage>
</organism>
<keyword evidence="4 10" id="KW-0812">Transmembrane</keyword>